<feature type="signal peptide" evidence="2">
    <location>
        <begin position="1"/>
        <end position="26"/>
    </location>
</feature>
<keyword evidence="2" id="KW-0732">Signal</keyword>
<evidence type="ECO:0000313" key="3">
    <source>
        <dbReference type="EMBL" id="ACV76650.1"/>
    </source>
</evidence>
<keyword evidence="4" id="KW-1185">Reference proteome</keyword>
<evidence type="ECO:0000313" key="4">
    <source>
        <dbReference type="Proteomes" id="UP000002218"/>
    </source>
</evidence>
<feature type="region of interest" description="Disordered" evidence="1">
    <location>
        <begin position="41"/>
        <end position="96"/>
    </location>
</feature>
<evidence type="ECO:0000256" key="2">
    <source>
        <dbReference type="SAM" id="SignalP"/>
    </source>
</evidence>
<dbReference type="PROSITE" id="PS51257">
    <property type="entry name" value="PROKAR_LIPOPROTEIN"/>
    <property type="match status" value="1"/>
</dbReference>
<reference evidence="4" key="1">
    <citation type="submission" date="2009-09" db="EMBL/GenBank/DDBJ databases">
        <title>The complete genome of Nakamurella multipartita DSM 44233.</title>
        <authorList>
            <consortium name="US DOE Joint Genome Institute (JGI-PGF)"/>
            <person name="Lucas S."/>
            <person name="Copeland A."/>
            <person name="Lapidus A."/>
            <person name="Glavina del Rio T."/>
            <person name="Dalin E."/>
            <person name="Tice H."/>
            <person name="Bruce D."/>
            <person name="Goodwin L."/>
            <person name="Pitluck S."/>
            <person name="Kyrpides N."/>
            <person name="Mavromatis K."/>
            <person name="Ivanova N."/>
            <person name="Ovchinnikova G."/>
            <person name="Sims D."/>
            <person name="Meincke L."/>
            <person name="Brettin T."/>
            <person name="Detter J.C."/>
            <person name="Han C."/>
            <person name="Larimer F."/>
            <person name="Land M."/>
            <person name="Hauser L."/>
            <person name="Markowitz V."/>
            <person name="Cheng J.-F."/>
            <person name="Hugenholtz P."/>
            <person name="Woyke T."/>
            <person name="Wu D."/>
            <person name="Klenk H.-P."/>
            <person name="Eisen J.A."/>
        </authorList>
    </citation>
    <scope>NUCLEOTIDE SEQUENCE [LARGE SCALE GENOMIC DNA]</scope>
    <source>
        <strain evidence="4">ATCC 700099 / DSM 44233 / CIP 104796 / JCM 9543 / NBRC 105858 / Y-104</strain>
    </source>
</reference>
<dbReference type="KEGG" id="nml:Namu_0217"/>
<feature type="compositionally biased region" description="Low complexity" evidence="1">
    <location>
        <begin position="41"/>
        <end position="73"/>
    </location>
</feature>
<name>C8XJW7_NAKMY</name>
<dbReference type="PANTHER" id="PTHR45985:SF3">
    <property type="entry name" value="CHITIN DEACETYLASE-LIKE 4"/>
    <property type="match status" value="1"/>
</dbReference>
<reference evidence="3 4" key="2">
    <citation type="journal article" date="2010" name="Stand. Genomic Sci.">
        <title>Complete genome sequence of Nakamurella multipartita type strain (Y-104).</title>
        <authorList>
            <person name="Tice H."/>
            <person name="Mayilraj S."/>
            <person name="Sims D."/>
            <person name="Lapidus A."/>
            <person name="Nolan M."/>
            <person name="Lucas S."/>
            <person name="Glavina Del Rio T."/>
            <person name="Copeland A."/>
            <person name="Cheng J.F."/>
            <person name="Meincke L."/>
            <person name="Bruce D."/>
            <person name="Goodwin L."/>
            <person name="Pitluck S."/>
            <person name="Ivanova N."/>
            <person name="Mavromatis K."/>
            <person name="Ovchinnikova G."/>
            <person name="Pati A."/>
            <person name="Chen A."/>
            <person name="Palaniappan K."/>
            <person name="Land M."/>
            <person name="Hauser L."/>
            <person name="Chang Y.J."/>
            <person name="Jeffries C.D."/>
            <person name="Detter J.C."/>
            <person name="Brettin T."/>
            <person name="Rohde M."/>
            <person name="Goker M."/>
            <person name="Bristow J."/>
            <person name="Eisen J.A."/>
            <person name="Markowitz V."/>
            <person name="Hugenholtz P."/>
            <person name="Kyrpides N.C."/>
            <person name="Klenk H.P."/>
            <person name="Chen F."/>
        </authorList>
    </citation>
    <scope>NUCLEOTIDE SEQUENCE [LARGE SCALE GENOMIC DNA]</scope>
    <source>
        <strain evidence="4">ATCC 700099 / DSM 44233 / CIP 104796 / JCM 9543 / NBRC 105858 / Y-104</strain>
    </source>
</reference>
<dbReference type="InterPro" id="IPR011330">
    <property type="entry name" value="Glyco_hydro/deAcase_b/a-brl"/>
</dbReference>
<evidence type="ECO:0000256" key="1">
    <source>
        <dbReference type="SAM" id="MobiDB-lite"/>
    </source>
</evidence>
<organism evidence="3 4">
    <name type="scientific">Nakamurella multipartita (strain ATCC 700099 / DSM 44233 / CIP 104796 / JCM 9543 / NBRC 105858 / Y-104)</name>
    <name type="common">Microsphaera multipartita</name>
    <dbReference type="NCBI Taxonomy" id="479431"/>
    <lineage>
        <taxon>Bacteria</taxon>
        <taxon>Bacillati</taxon>
        <taxon>Actinomycetota</taxon>
        <taxon>Actinomycetes</taxon>
        <taxon>Nakamurellales</taxon>
        <taxon>Nakamurellaceae</taxon>
        <taxon>Nakamurella</taxon>
    </lineage>
</organism>
<dbReference type="Proteomes" id="UP000002218">
    <property type="component" value="Chromosome"/>
</dbReference>
<accession>C8XJW7</accession>
<dbReference type="PANTHER" id="PTHR45985">
    <property type="match status" value="1"/>
</dbReference>
<dbReference type="AlphaFoldDB" id="C8XJW7"/>
<dbReference type="eggNOG" id="COG0726">
    <property type="taxonomic scope" value="Bacteria"/>
</dbReference>
<gene>
    <name evidence="3" type="ordered locus">Namu_0217</name>
</gene>
<sequence precursor="true">MGRHKALVAATGVLALVLTACGSSNAADDVTVTSFVTGSPESSAVASEPATSSAAASTSESASASTSASPTATQSGDGTVQEGVAMPSGFVPTKLKDGEKPPQFIVVSFDGVGWHEKWQHWFDVGKQVPFHFTGFLSGTYMLSDQTKMAYQGPGHSPGNSSISWNSPADLPVEIQDLNQAIDEGNEIGTHFNGHFCAGAEPSGNQWTTADWNSELDSFFSLVKNVKANNPGVQMDDLKLTPDMVKGERTPCLEGKAEELFPALIAHNMSYDSSFTETGISWPKKSPQYGIWRLGMATFPINGTGKRQITMDYNFYYTQRNADSKGVTPEESAGDQAQVLATYNDMYNATYNGNRAPLILGNHFNEWNNSAYANALTDFVVSKCGQPDTYCVPFRDLIAWMDVQDPAVLAQLQALPAEGA</sequence>
<dbReference type="EMBL" id="CP001737">
    <property type="protein sequence ID" value="ACV76650.1"/>
    <property type="molecule type" value="Genomic_DNA"/>
</dbReference>
<dbReference type="HOGENOM" id="CLU_040541_1_1_11"/>
<dbReference type="GO" id="GO:0005975">
    <property type="term" value="P:carbohydrate metabolic process"/>
    <property type="evidence" value="ECO:0007669"/>
    <property type="project" value="InterPro"/>
</dbReference>
<feature type="chain" id="PRO_5002993431" description="Polysaccharide deacetylase" evidence="2">
    <location>
        <begin position="27"/>
        <end position="419"/>
    </location>
</feature>
<dbReference type="STRING" id="479431.Namu_0217"/>
<evidence type="ECO:0008006" key="5">
    <source>
        <dbReference type="Google" id="ProtNLM"/>
    </source>
</evidence>
<proteinExistence type="predicted"/>
<dbReference type="Gene3D" id="3.20.20.370">
    <property type="entry name" value="Glycoside hydrolase/deacetylase"/>
    <property type="match status" value="1"/>
</dbReference>
<dbReference type="InParanoid" id="C8XJW7"/>
<protein>
    <recommendedName>
        <fullName evidence="5">Polysaccharide deacetylase</fullName>
    </recommendedName>
</protein>
<dbReference type="SUPFAM" id="SSF88713">
    <property type="entry name" value="Glycoside hydrolase/deacetylase"/>
    <property type="match status" value="1"/>
</dbReference>
<dbReference type="InterPro" id="IPR052740">
    <property type="entry name" value="CE4"/>
</dbReference>